<dbReference type="PANTHER" id="PTHR11705:SF140">
    <property type="entry name" value="FI02848P-RELATED"/>
    <property type="match status" value="1"/>
</dbReference>
<evidence type="ECO:0000256" key="8">
    <source>
        <dbReference type="ARBA" id="ARBA00022833"/>
    </source>
</evidence>
<sequence>MGPARMDGRVFLILFFINFVSAKHEQYIGYTVHGVGLRNQDDIAFLTQLQVELDLDVWSVGMVGGRDASIMVKPALKDQFLNALDKRGLRHYVERDNVYRALEEFDENFEQWKMIRNNAAAAPYNSYARYADIEAYLDRLGQEYPNIVTVVNAGNSFEGRPIKYVKISTTNFEDRNKPIYFMDAAMHSREWSTPPVALYTIHRLVEDLRVEDRDLLENIDWVILPVYNPDGYEYSHTDNRMWRRSRSYNASISAECYGADLNRNFDIFFGQISVSSNPCSDIYPGPYANSEIETQHVRDMFYQYLDRTQIYMNIHTYGSYVLYGFDNETLPSNAAQLHHVAAAMGAHIDAKKLPEARYYSVGNSAFVLYAASGTAQDYAQNIGIPFSYTLELPDYNKYGFLVPAEYIPQINGETYAGIAESARMSYQFYRHRLN</sequence>
<dbReference type="PANTHER" id="PTHR11705">
    <property type="entry name" value="PROTEASE FAMILY M14 CARBOXYPEPTIDASE A,B"/>
    <property type="match status" value="1"/>
</dbReference>
<organism evidence="14 15">
    <name type="scientific">Pieris macdunnoughi</name>
    <dbReference type="NCBI Taxonomy" id="345717"/>
    <lineage>
        <taxon>Eukaryota</taxon>
        <taxon>Metazoa</taxon>
        <taxon>Ecdysozoa</taxon>
        <taxon>Arthropoda</taxon>
        <taxon>Hexapoda</taxon>
        <taxon>Insecta</taxon>
        <taxon>Pterygota</taxon>
        <taxon>Neoptera</taxon>
        <taxon>Endopterygota</taxon>
        <taxon>Lepidoptera</taxon>
        <taxon>Glossata</taxon>
        <taxon>Ditrysia</taxon>
        <taxon>Papilionoidea</taxon>
        <taxon>Pieridae</taxon>
        <taxon>Pierinae</taxon>
        <taxon>Pieris</taxon>
    </lineage>
</organism>
<dbReference type="Gene3D" id="3.30.70.340">
    <property type="entry name" value="Metallocarboxypeptidase-like"/>
    <property type="match status" value="1"/>
</dbReference>
<keyword evidence="8" id="KW-0862">Zinc</keyword>
<feature type="chain" id="PRO_5033065789" description="Peptidase M14 domain-containing protein" evidence="12">
    <location>
        <begin position="23"/>
        <end position="434"/>
    </location>
</feature>
<dbReference type="EMBL" id="CAJOBZ010000029">
    <property type="protein sequence ID" value="CAF4886288.1"/>
    <property type="molecule type" value="Genomic_DNA"/>
</dbReference>
<dbReference type="GO" id="GO:0005615">
    <property type="term" value="C:extracellular space"/>
    <property type="evidence" value="ECO:0007669"/>
    <property type="project" value="TreeGrafter"/>
</dbReference>
<dbReference type="GO" id="GO:0008270">
    <property type="term" value="F:zinc ion binding"/>
    <property type="evidence" value="ECO:0007669"/>
    <property type="project" value="InterPro"/>
</dbReference>
<dbReference type="FunFam" id="3.40.630.10:FF:000084">
    <property type="entry name" value="Carboxypeptidase B2"/>
    <property type="match status" value="1"/>
</dbReference>
<dbReference type="GO" id="GO:0004181">
    <property type="term" value="F:metallocarboxypeptidase activity"/>
    <property type="evidence" value="ECO:0007669"/>
    <property type="project" value="InterPro"/>
</dbReference>
<dbReference type="PROSITE" id="PS52035">
    <property type="entry name" value="PEPTIDASE_M14"/>
    <property type="match status" value="1"/>
</dbReference>
<dbReference type="OrthoDB" id="3626597at2759"/>
<feature type="signal peptide" evidence="12">
    <location>
        <begin position="1"/>
        <end position="22"/>
    </location>
</feature>
<evidence type="ECO:0000256" key="1">
    <source>
        <dbReference type="ARBA" id="ARBA00001947"/>
    </source>
</evidence>
<comment type="similarity">
    <text evidence="2 11">Belongs to the peptidase M14 family.</text>
</comment>
<evidence type="ECO:0000313" key="15">
    <source>
        <dbReference type="Proteomes" id="UP000663880"/>
    </source>
</evidence>
<evidence type="ECO:0000256" key="6">
    <source>
        <dbReference type="ARBA" id="ARBA00022729"/>
    </source>
</evidence>
<dbReference type="InterPro" id="IPR000834">
    <property type="entry name" value="Peptidase_M14"/>
</dbReference>
<evidence type="ECO:0000256" key="7">
    <source>
        <dbReference type="ARBA" id="ARBA00022801"/>
    </source>
</evidence>
<evidence type="ECO:0000256" key="12">
    <source>
        <dbReference type="SAM" id="SignalP"/>
    </source>
</evidence>
<reference evidence="14" key="1">
    <citation type="submission" date="2021-02" db="EMBL/GenBank/DDBJ databases">
        <authorList>
            <person name="Steward A R."/>
        </authorList>
    </citation>
    <scope>NUCLEOTIDE SEQUENCE</scope>
</reference>
<dbReference type="InterPro" id="IPR003146">
    <property type="entry name" value="M14A_act_pep"/>
</dbReference>
<dbReference type="SUPFAM" id="SSF54897">
    <property type="entry name" value="Protease propeptides/inhibitors"/>
    <property type="match status" value="1"/>
</dbReference>
<feature type="domain" description="Peptidase M14" evidence="13">
    <location>
        <begin position="126"/>
        <end position="425"/>
    </location>
</feature>
<dbReference type="Pfam" id="PF02244">
    <property type="entry name" value="Propep_M14"/>
    <property type="match status" value="1"/>
</dbReference>
<keyword evidence="5" id="KW-0479">Metal-binding</keyword>
<gene>
    <name evidence="14" type="ORF">PMACD_LOCUS10060</name>
</gene>
<accession>A0A821U9E2</accession>
<evidence type="ECO:0000256" key="4">
    <source>
        <dbReference type="ARBA" id="ARBA00022670"/>
    </source>
</evidence>
<keyword evidence="6 12" id="KW-0732">Signal</keyword>
<keyword evidence="9" id="KW-0482">Metalloprotease</keyword>
<keyword evidence="10" id="KW-1015">Disulfide bond</keyword>
<dbReference type="Pfam" id="PF00246">
    <property type="entry name" value="Peptidase_M14"/>
    <property type="match status" value="1"/>
</dbReference>
<keyword evidence="7" id="KW-0378">Hydrolase</keyword>
<name>A0A821U9E2_9NEOP</name>
<dbReference type="Proteomes" id="UP000663880">
    <property type="component" value="Unassembled WGS sequence"/>
</dbReference>
<dbReference type="InterPro" id="IPR036990">
    <property type="entry name" value="M14A-like_propep"/>
</dbReference>
<evidence type="ECO:0000256" key="10">
    <source>
        <dbReference type="ARBA" id="ARBA00023157"/>
    </source>
</evidence>
<evidence type="ECO:0000256" key="5">
    <source>
        <dbReference type="ARBA" id="ARBA00022723"/>
    </source>
</evidence>
<evidence type="ECO:0000256" key="11">
    <source>
        <dbReference type="PROSITE-ProRule" id="PRU01379"/>
    </source>
</evidence>
<dbReference type="AlphaFoldDB" id="A0A821U9E2"/>
<evidence type="ECO:0000313" key="14">
    <source>
        <dbReference type="EMBL" id="CAF4886288.1"/>
    </source>
</evidence>
<dbReference type="PRINTS" id="PR00765">
    <property type="entry name" value="CRBOXYPTASEA"/>
</dbReference>
<evidence type="ECO:0000256" key="3">
    <source>
        <dbReference type="ARBA" id="ARBA00022645"/>
    </source>
</evidence>
<dbReference type="Gene3D" id="3.40.630.10">
    <property type="entry name" value="Zn peptidases"/>
    <property type="match status" value="1"/>
</dbReference>
<keyword evidence="15" id="KW-1185">Reference proteome</keyword>
<comment type="cofactor">
    <cofactor evidence="1">
        <name>Zn(2+)</name>
        <dbReference type="ChEBI" id="CHEBI:29105"/>
    </cofactor>
</comment>
<proteinExistence type="inferred from homology"/>
<evidence type="ECO:0000259" key="13">
    <source>
        <dbReference type="PROSITE" id="PS52035"/>
    </source>
</evidence>
<comment type="caution">
    <text evidence="14">The sequence shown here is derived from an EMBL/GenBank/DDBJ whole genome shotgun (WGS) entry which is preliminary data.</text>
</comment>
<keyword evidence="4" id="KW-0645">Protease</keyword>
<keyword evidence="3" id="KW-0121">Carboxypeptidase</keyword>
<protein>
    <recommendedName>
        <fullName evidence="13">Peptidase M14 domain-containing protein</fullName>
    </recommendedName>
</protein>
<dbReference type="SMART" id="SM00631">
    <property type="entry name" value="Zn_pept"/>
    <property type="match status" value="1"/>
</dbReference>
<feature type="active site" description="Proton donor/acceptor" evidence="11">
    <location>
        <position position="391"/>
    </location>
</feature>
<dbReference type="SUPFAM" id="SSF53187">
    <property type="entry name" value="Zn-dependent exopeptidases"/>
    <property type="match status" value="1"/>
</dbReference>
<evidence type="ECO:0000256" key="9">
    <source>
        <dbReference type="ARBA" id="ARBA00023049"/>
    </source>
</evidence>
<dbReference type="GO" id="GO:0006508">
    <property type="term" value="P:proteolysis"/>
    <property type="evidence" value="ECO:0007669"/>
    <property type="project" value="UniProtKB-KW"/>
</dbReference>
<evidence type="ECO:0000256" key="2">
    <source>
        <dbReference type="ARBA" id="ARBA00005988"/>
    </source>
</evidence>